<dbReference type="PATRIC" id="fig|1299334.3.peg.7081"/>
<name>X7ZWB2_MYCXE</name>
<comment type="caution">
    <text evidence="2">The sequence shown here is derived from an EMBL/GenBank/DDBJ whole genome shotgun (WGS) entry which is preliminary data.</text>
</comment>
<reference evidence="2" key="1">
    <citation type="submission" date="2014-01" db="EMBL/GenBank/DDBJ databases">
        <authorList>
            <person name="Brown-Elliot B."/>
            <person name="Wallace R."/>
            <person name="Lenaerts A."/>
            <person name="Ordway D."/>
            <person name="DeGroote M.A."/>
            <person name="Parker T."/>
            <person name="Sizemore C."/>
            <person name="Tallon L.J."/>
            <person name="Sadzewicz L.K."/>
            <person name="Sengamalay N."/>
            <person name="Fraser C.M."/>
            <person name="Hine E."/>
            <person name="Shefchek K.A."/>
            <person name="Das S.P."/>
            <person name="Tettelin H."/>
        </authorList>
    </citation>
    <scope>NUCLEOTIDE SEQUENCE [LARGE SCALE GENOMIC DNA]</scope>
    <source>
        <strain evidence="2">4042</strain>
    </source>
</reference>
<gene>
    <name evidence="2" type="ORF">I553_5119</name>
</gene>
<dbReference type="EMBL" id="JAOB01000069">
    <property type="protein sequence ID" value="EUA23559.1"/>
    <property type="molecule type" value="Genomic_DNA"/>
</dbReference>
<organism evidence="2">
    <name type="scientific">Mycobacterium xenopi 4042</name>
    <dbReference type="NCBI Taxonomy" id="1299334"/>
    <lineage>
        <taxon>Bacteria</taxon>
        <taxon>Bacillati</taxon>
        <taxon>Actinomycetota</taxon>
        <taxon>Actinomycetes</taxon>
        <taxon>Mycobacteriales</taxon>
        <taxon>Mycobacteriaceae</taxon>
        <taxon>Mycobacterium</taxon>
    </lineage>
</organism>
<proteinExistence type="predicted"/>
<evidence type="ECO:0000313" key="2">
    <source>
        <dbReference type="EMBL" id="EUA23559.1"/>
    </source>
</evidence>
<protein>
    <submittedName>
        <fullName evidence="2">Uncharacterized protein</fullName>
    </submittedName>
</protein>
<feature type="region of interest" description="Disordered" evidence="1">
    <location>
        <begin position="1"/>
        <end position="20"/>
    </location>
</feature>
<evidence type="ECO:0000256" key="1">
    <source>
        <dbReference type="SAM" id="MobiDB-lite"/>
    </source>
</evidence>
<accession>X7ZWB2</accession>
<dbReference type="AlphaFoldDB" id="X7ZWB2"/>
<sequence length="66" mass="6985">MIFAARAMPTRGGAASSCSPPKCCRTCMKPVAPIRLTGTDAWRDAGSSECLQAAVCHRTQHPGRPN</sequence>